<evidence type="ECO:0000313" key="1">
    <source>
        <dbReference type="EMBL" id="QVL32794.1"/>
    </source>
</evidence>
<dbReference type="RefSeq" id="WP_213497684.1">
    <property type="nucleotide sequence ID" value="NZ_CP074694.1"/>
</dbReference>
<dbReference type="Proteomes" id="UP000676194">
    <property type="component" value="Chromosome"/>
</dbReference>
<evidence type="ECO:0000313" key="2">
    <source>
        <dbReference type="Proteomes" id="UP000676194"/>
    </source>
</evidence>
<protein>
    <submittedName>
        <fullName evidence="1">Uncharacterized protein</fullName>
    </submittedName>
</protein>
<sequence>MDSIATSDLLQQFNDKTLPKPLWTHEAHLRVGCWYVNQFGPIRALNELRQKIKTYNESVGGQNTDTSGYHETITRFYVMAIDWALKPCDGQKSLELITQEVLEKIGHKNYPLEYYSEAHLMSVAARTGWAEPDLKNFPWST</sequence>
<keyword evidence="2" id="KW-1185">Reference proteome</keyword>
<proteinExistence type="predicted"/>
<name>A0A8E6ETS6_9BACT</name>
<dbReference type="AlphaFoldDB" id="A0A8E6ETS6"/>
<accession>A0A8E6ETS6</accession>
<reference evidence="1" key="1">
    <citation type="submission" date="2021-05" db="EMBL/GenBank/DDBJ databases">
        <title>Complete genome sequence of the cellulolytic planctomycete Telmatocola sphagniphila SP2T and characterization of the first cellulase from planctomycetes.</title>
        <authorList>
            <person name="Rakitin A.L."/>
            <person name="Beletsky A.V."/>
            <person name="Naumoff D.G."/>
            <person name="Kulichevskaya I.S."/>
            <person name="Mardanov A.V."/>
            <person name="Ravin N.V."/>
            <person name="Dedysh S.N."/>
        </authorList>
    </citation>
    <scope>NUCLEOTIDE SEQUENCE</scope>
    <source>
        <strain evidence="1">SP2T</strain>
    </source>
</reference>
<organism evidence="1 2">
    <name type="scientific">Telmatocola sphagniphila</name>
    <dbReference type="NCBI Taxonomy" id="1123043"/>
    <lineage>
        <taxon>Bacteria</taxon>
        <taxon>Pseudomonadati</taxon>
        <taxon>Planctomycetota</taxon>
        <taxon>Planctomycetia</taxon>
        <taxon>Gemmatales</taxon>
        <taxon>Gemmataceae</taxon>
    </lineage>
</organism>
<dbReference type="EMBL" id="CP074694">
    <property type="protein sequence ID" value="QVL32794.1"/>
    <property type="molecule type" value="Genomic_DNA"/>
</dbReference>
<dbReference type="KEGG" id="tsph:KIH39_02410"/>
<gene>
    <name evidence="1" type="ORF">KIH39_02410</name>
</gene>